<keyword evidence="1" id="KW-0238">DNA-binding</keyword>
<sequence length="224" mass="24154">MKTSPNPDRALTADIGPSPLGDESSEHDRDAESQGRLCETVSKNLGGRVRDLRKKRGLTLNELSGRSQVSRAFLSAIERSEKSPTLPIVVRIARGLNVSMSSLLGVEPAATGVASNRSADQVTFRDPQSGFERTVLSPLREGGGAEIVKHCIPPGQSSGLLPVYPTAVEKHILMQEGELTALIDDQEYKISSGDTLSFMIESSYRLCNEGSVPCVYIVVMVERG</sequence>
<dbReference type="SUPFAM" id="SSF51182">
    <property type="entry name" value="RmlC-like cupins"/>
    <property type="match status" value="1"/>
</dbReference>
<dbReference type="EMBL" id="JACJIM010000003">
    <property type="protein sequence ID" value="MBA9063176.1"/>
    <property type="molecule type" value="Genomic_DNA"/>
</dbReference>
<feature type="compositionally biased region" description="Basic and acidic residues" evidence="2">
    <location>
        <begin position="24"/>
        <end position="33"/>
    </location>
</feature>
<dbReference type="InterPro" id="IPR014710">
    <property type="entry name" value="RmlC-like_jellyroll"/>
</dbReference>
<dbReference type="Gene3D" id="2.60.120.10">
    <property type="entry name" value="Jelly Rolls"/>
    <property type="match status" value="1"/>
</dbReference>
<dbReference type="SMART" id="SM00530">
    <property type="entry name" value="HTH_XRE"/>
    <property type="match status" value="1"/>
</dbReference>
<dbReference type="InterPro" id="IPR050807">
    <property type="entry name" value="TransReg_Diox_bact_type"/>
</dbReference>
<evidence type="ECO:0000313" key="4">
    <source>
        <dbReference type="EMBL" id="MBA9063176.1"/>
    </source>
</evidence>
<keyword evidence="5" id="KW-1185">Reference proteome</keyword>
<accession>A0ABR6DAQ0</accession>
<dbReference type="GeneID" id="96604260"/>
<dbReference type="Pfam" id="PF01381">
    <property type="entry name" value="HTH_3"/>
    <property type="match status" value="1"/>
</dbReference>
<evidence type="ECO:0000313" key="5">
    <source>
        <dbReference type="Proteomes" id="UP000565455"/>
    </source>
</evidence>
<dbReference type="CDD" id="cd00093">
    <property type="entry name" value="HTH_XRE"/>
    <property type="match status" value="1"/>
</dbReference>
<feature type="region of interest" description="Disordered" evidence="2">
    <location>
        <begin position="1"/>
        <end position="35"/>
    </location>
</feature>
<dbReference type="InterPro" id="IPR001387">
    <property type="entry name" value="Cro/C1-type_HTH"/>
</dbReference>
<reference evidence="4 5" key="1">
    <citation type="submission" date="2020-08" db="EMBL/GenBank/DDBJ databases">
        <title>Genomic Encyclopedia of Type Strains, Phase IV (KMG-IV): sequencing the most valuable type-strain genomes for metagenomic binning, comparative biology and taxonomic classification.</title>
        <authorList>
            <person name="Goeker M."/>
        </authorList>
    </citation>
    <scope>NUCLEOTIDE SEQUENCE [LARGE SCALE GENOMIC DNA]</scope>
    <source>
        <strain evidence="4 5">DSM 5686</strain>
    </source>
</reference>
<feature type="domain" description="HTH cro/C1-type" evidence="3">
    <location>
        <begin position="49"/>
        <end position="103"/>
    </location>
</feature>
<protein>
    <submittedName>
        <fullName evidence="4">Transcriptional regulator with XRE-family HTH domain</fullName>
    </submittedName>
</protein>
<comment type="caution">
    <text evidence="4">The sequence shown here is derived from an EMBL/GenBank/DDBJ whole genome shotgun (WGS) entry which is preliminary data.</text>
</comment>
<dbReference type="InterPro" id="IPR011051">
    <property type="entry name" value="RmlC_Cupin_sf"/>
</dbReference>
<gene>
    <name evidence="4" type="ORF">GGQ91_002564</name>
</gene>
<dbReference type="PANTHER" id="PTHR46797">
    <property type="entry name" value="HTH-TYPE TRANSCRIPTIONAL REGULATOR"/>
    <property type="match status" value="1"/>
</dbReference>
<dbReference type="Gene3D" id="1.10.260.40">
    <property type="entry name" value="lambda repressor-like DNA-binding domains"/>
    <property type="match status" value="1"/>
</dbReference>
<evidence type="ECO:0000259" key="3">
    <source>
        <dbReference type="PROSITE" id="PS50943"/>
    </source>
</evidence>
<evidence type="ECO:0000256" key="1">
    <source>
        <dbReference type="ARBA" id="ARBA00023125"/>
    </source>
</evidence>
<dbReference type="SUPFAM" id="SSF47413">
    <property type="entry name" value="lambda repressor-like DNA-binding domains"/>
    <property type="match status" value="1"/>
</dbReference>
<organism evidence="4 5">
    <name type="scientific">Methylobacterium fujisawaense</name>
    <dbReference type="NCBI Taxonomy" id="107400"/>
    <lineage>
        <taxon>Bacteria</taxon>
        <taxon>Pseudomonadati</taxon>
        <taxon>Pseudomonadota</taxon>
        <taxon>Alphaproteobacteria</taxon>
        <taxon>Hyphomicrobiales</taxon>
        <taxon>Methylobacteriaceae</taxon>
        <taxon>Methylobacterium</taxon>
    </lineage>
</organism>
<dbReference type="RefSeq" id="WP_182592106.1">
    <property type="nucleotide sequence ID" value="NZ_JACJIM010000003.1"/>
</dbReference>
<name>A0ABR6DAQ0_9HYPH</name>
<dbReference type="InterPro" id="IPR010982">
    <property type="entry name" value="Lambda_DNA-bd_dom_sf"/>
</dbReference>
<dbReference type="Proteomes" id="UP000565455">
    <property type="component" value="Unassembled WGS sequence"/>
</dbReference>
<dbReference type="PANTHER" id="PTHR46797:SF10">
    <property type="entry name" value="BLR1115 PROTEIN"/>
    <property type="match status" value="1"/>
</dbReference>
<proteinExistence type="predicted"/>
<dbReference type="CDD" id="cd02209">
    <property type="entry name" value="cupin_XRE_C"/>
    <property type="match status" value="1"/>
</dbReference>
<dbReference type="PROSITE" id="PS50943">
    <property type="entry name" value="HTH_CROC1"/>
    <property type="match status" value="1"/>
</dbReference>
<evidence type="ECO:0000256" key="2">
    <source>
        <dbReference type="SAM" id="MobiDB-lite"/>
    </source>
</evidence>